<keyword evidence="3" id="KW-1185">Reference proteome</keyword>
<reference evidence="2" key="1">
    <citation type="journal article" date="2022" name="bioRxiv">
        <title>Sequencing and chromosome-scale assembly of the giantPleurodeles waltlgenome.</title>
        <authorList>
            <person name="Brown T."/>
            <person name="Elewa A."/>
            <person name="Iarovenko S."/>
            <person name="Subramanian E."/>
            <person name="Araus A.J."/>
            <person name="Petzold A."/>
            <person name="Susuki M."/>
            <person name="Suzuki K.-i.T."/>
            <person name="Hayashi T."/>
            <person name="Toyoda A."/>
            <person name="Oliveira C."/>
            <person name="Osipova E."/>
            <person name="Leigh N.D."/>
            <person name="Simon A."/>
            <person name="Yun M.H."/>
        </authorList>
    </citation>
    <scope>NUCLEOTIDE SEQUENCE</scope>
    <source>
        <strain evidence="2">20211129_DDA</strain>
        <tissue evidence="2">Liver</tissue>
    </source>
</reference>
<dbReference type="EMBL" id="JANPWB010000011">
    <property type="protein sequence ID" value="KAJ1127876.1"/>
    <property type="molecule type" value="Genomic_DNA"/>
</dbReference>
<gene>
    <name evidence="2" type="ORF">NDU88_006269</name>
</gene>
<evidence type="ECO:0000256" key="1">
    <source>
        <dbReference type="SAM" id="MobiDB-lite"/>
    </source>
</evidence>
<dbReference type="Proteomes" id="UP001066276">
    <property type="component" value="Chromosome 7"/>
</dbReference>
<evidence type="ECO:0000313" key="2">
    <source>
        <dbReference type="EMBL" id="KAJ1127876.1"/>
    </source>
</evidence>
<proteinExistence type="predicted"/>
<name>A0AAV7PI54_PLEWA</name>
<accession>A0AAV7PI54</accession>
<comment type="caution">
    <text evidence="2">The sequence shown here is derived from an EMBL/GenBank/DDBJ whole genome shotgun (WGS) entry which is preliminary data.</text>
</comment>
<sequence>MCTEPGAVAASSSWRGSWVITEISTRLYVRLWLTLDLDVLLDNRERSQQVWEDKEQELQRLLTSVVALSVGGSEECPKAEVLEDGSNPKGMRMPEDSRELEFCAEEEQKLCKSSPEGTTRTRHGTELHAQPGLRLPVSRV</sequence>
<feature type="region of interest" description="Disordered" evidence="1">
    <location>
        <begin position="108"/>
        <end position="140"/>
    </location>
</feature>
<protein>
    <submittedName>
        <fullName evidence="2">Uncharacterized protein</fullName>
    </submittedName>
</protein>
<dbReference type="AlphaFoldDB" id="A0AAV7PI54"/>
<evidence type="ECO:0000313" key="3">
    <source>
        <dbReference type="Proteomes" id="UP001066276"/>
    </source>
</evidence>
<organism evidence="2 3">
    <name type="scientific">Pleurodeles waltl</name>
    <name type="common">Iberian ribbed newt</name>
    <dbReference type="NCBI Taxonomy" id="8319"/>
    <lineage>
        <taxon>Eukaryota</taxon>
        <taxon>Metazoa</taxon>
        <taxon>Chordata</taxon>
        <taxon>Craniata</taxon>
        <taxon>Vertebrata</taxon>
        <taxon>Euteleostomi</taxon>
        <taxon>Amphibia</taxon>
        <taxon>Batrachia</taxon>
        <taxon>Caudata</taxon>
        <taxon>Salamandroidea</taxon>
        <taxon>Salamandridae</taxon>
        <taxon>Pleurodelinae</taxon>
        <taxon>Pleurodeles</taxon>
    </lineage>
</organism>